<name>A0AAW1AP01_CROAD</name>
<dbReference type="InterPro" id="IPR000742">
    <property type="entry name" value="EGF"/>
</dbReference>
<evidence type="ECO:0000313" key="4">
    <source>
        <dbReference type="Proteomes" id="UP001474421"/>
    </source>
</evidence>
<dbReference type="AlphaFoldDB" id="A0AAW1AP01"/>
<feature type="disulfide bond" evidence="1">
    <location>
        <begin position="50"/>
        <end position="59"/>
    </location>
</feature>
<keyword evidence="4" id="KW-1185">Reference proteome</keyword>
<proteinExistence type="predicted"/>
<evidence type="ECO:0000256" key="1">
    <source>
        <dbReference type="PROSITE-ProRule" id="PRU00076"/>
    </source>
</evidence>
<dbReference type="PROSITE" id="PS00022">
    <property type="entry name" value="EGF_1"/>
    <property type="match status" value="1"/>
</dbReference>
<sequence>MKEARKRLSSCGVTSPRWRQQEEECPIAVCEGNFTCMDNEVCVRPNECRCRHGYFGANCETKERQEERKRFY</sequence>
<evidence type="ECO:0000259" key="2">
    <source>
        <dbReference type="PROSITE" id="PS50026"/>
    </source>
</evidence>
<organism evidence="3 4">
    <name type="scientific">Crotalus adamanteus</name>
    <name type="common">Eastern diamondback rattlesnake</name>
    <dbReference type="NCBI Taxonomy" id="8729"/>
    <lineage>
        <taxon>Eukaryota</taxon>
        <taxon>Metazoa</taxon>
        <taxon>Chordata</taxon>
        <taxon>Craniata</taxon>
        <taxon>Vertebrata</taxon>
        <taxon>Euteleostomi</taxon>
        <taxon>Lepidosauria</taxon>
        <taxon>Squamata</taxon>
        <taxon>Bifurcata</taxon>
        <taxon>Unidentata</taxon>
        <taxon>Episquamata</taxon>
        <taxon>Toxicofera</taxon>
        <taxon>Serpentes</taxon>
        <taxon>Colubroidea</taxon>
        <taxon>Viperidae</taxon>
        <taxon>Crotalinae</taxon>
        <taxon>Crotalus</taxon>
    </lineage>
</organism>
<feature type="domain" description="EGF-like" evidence="2">
    <location>
        <begin position="21"/>
        <end position="60"/>
    </location>
</feature>
<comment type="caution">
    <text evidence="3">The sequence shown here is derived from an EMBL/GenBank/DDBJ whole genome shotgun (WGS) entry which is preliminary data.</text>
</comment>
<protein>
    <submittedName>
        <fullName evidence="3">Scavenger receptor class F member 2</fullName>
    </submittedName>
</protein>
<dbReference type="PROSITE" id="PS50026">
    <property type="entry name" value="EGF_3"/>
    <property type="match status" value="1"/>
</dbReference>
<evidence type="ECO:0000313" key="3">
    <source>
        <dbReference type="EMBL" id="KAK9391469.1"/>
    </source>
</evidence>
<dbReference type="Proteomes" id="UP001474421">
    <property type="component" value="Unassembled WGS sequence"/>
</dbReference>
<dbReference type="Gene3D" id="2.10.25.10">
    <property type="entry name" value="Laminin"/>
    <property type="match status" value="1"/>
</dbReference>
<dbReference type="EMBL" id="JAOTOJ010000018">
    <property type="protein sequence ID" value="KAK9391469.1"/>
    <property type="molecule type" value="Genomic_DNA"/>
</dbReference>
<accession>A0AAW1AP01</accession>
<dbReference type="PROSITE" id="PS01186">
    <property type="entry name" value="EGF_2"/>
    <property type="match status" value="1"/>
</dbReference>
<dbReference type="SUPFAM" id="SSF57196">
    <property type="entry name" value="EGF/Laminin"/>
    <property type="match status" value="1"/>
</dbReference>
<keyword evidence="1" id="KW-0245">EGF-like domain</keyword>
<reference evidence="3 4" key="1">
    <citation type="journal article" date="2024" name="Proc. Natl. Acad. Sci. U.S.A.">
        <title>The genetic regulatory architecture and epigenomic basis for age-related changes in rattlesnake venom.</title>
        <authorList>
            <person name="Hogan M.P."/>
            <person name="Holding M.L."/>
            <person name="Nystrom G.S."/>
            <person name="Colston T.J."/>
            <person name="Bartlett D.A."/>
            <person name="Mason A.J."/>
            <person name="Ellsworth S.A."/>
            <person name="Rautsaw R.M."/>
            <person name="Lawrence K.C."/>
            <person name="Strickland J.L."/>
            <person name="He B."/>
            <person name="Fraser P."/>
            <person name="Margres M.J."/>
            <person name="Gilbert D.M."/>
            <person name="Gibbs H.L."/>
            <person name="Parkinson C.L."/>
            <person name="Rokyta D.R."/>
        </authorList>
    </citation>
    <scope>NUCLEOTIDE SEQUENCE [LARGE SCALE GENOMIC DNA]</scope>
    <source>
        <strain evidence="3">DRR0105</strain>
    </source>
</reference>
<keyword evidence="1" id="KW-1015">Disulfide bond</keyword>
<comment type="caution">
    <text evidence="1">Lacks conserved residue(s) required for the propagation of feature annotation.</text>
</comment>
<keyword evidence="3" id="KW-0675">Receptor</keyword>
<gene>
    <name evidence="3" type="ORF">NXF25_017858</name>
</gene>